<keyword evidence="7 9" id="KW-0503">Monooxygenase</keyword>
<dbReference type="GO" id="GO:0020037">
    <property type="term" value="F:heme binding"/>
    <property type="evidence" value="ECO:0007669"/>
    <property type="project" value="InterPro"/>
</dbReference>
<evidence type="ECO:0000256" key="4">
    <source>
        <dbReference type="ARBA" id="ARBA00022723"/>
    </source>
</evidence>
<dbReference type="AlphaFoldDB" id="A0A9W8NIU5"/>
<keyword evidence="4 8" id="KW-0479">Metal-binding</keyword>
<keyword evidence="6 8" id="KW-0408">Iron</keyword>
<comment type="similarity">
    <text evidence="2 9">Belongs to the cytochrome P450 family.</text>
</comment>
<evidence type="ECO:0000256" key="6">
    <source>
        <dbReference type="ARBA" id="ARBA00023004"/>
    </source>
</evidence>
<keyword evidence="5 9" id="KW-0560">Oxidoreductase</keyword>
<comment type="cofactor">
    <cofactor evidence="1 8">
        <name>heme</name>
        <dbReference type="ChEBI" id="CHEBI:30413"/>
    </cofactor>
</comment>
<gene>
    <name evidence="10" type="ORF">NPX13_g2630</name>
</gene>
<keyword evidence="3 8" id="KW-0349">Heme</keyword>
<reference evidence="10" key="1">
    <citation type="submission" date="2022-07" db="EMBL/GenBank/DDBJ databases">
        <title>Genome Sequence of Xylaria arbuscula.</title>
        <authorList>
            <person name="Buettner E."/>
        </authorList>
    </citation>
    <scope>NUCLEOTIDE SEQUENCE</scope>
    <source>
        <strain evidence="10">VT107</strain>
    </source>
</reference>
<evidence type="ECO:0000256" key="7">
    <source>
        <dbReference type="ARBA" id="ARBA00023033"/>
    </source>
</evidence>
<dbReference type="GO" id="GO:0005506">
    <property type="term" value="F:iron ion binding"/>
    <property type="evidence" value="ECO:0007669"/>
    <property type="project" value="InterPro"/>
</dbReference>
<dbReference type="InterPro" id="IPR001128">
    <property type="entry name" value="Cyt_P450"/>
</dbReference>
<dbReference type="VEuPathDB" id="FungiDB:F4678DRAFT_411549"/>
<evidence type="ECO:0008006" key="12">
    <source>
        <dbReference type="Google" id="ProtNLM"/>
    </source>
</evidence>
<protein>
    <recommendedName>
        <fullName evidence="12">Cytochrome P450</fullName>
    </recommendedName>
</protein>
<evidence type="ECO:0000256" key="5">
    <source>
        <dbReference type="ARBA" id="ARBA00023002"/>
    </source>
</evidence>
<dbReference type="InterPro" id="IPR050121">
    <property type="entry name" value="Cytochrome_P450_monoxygenase"/>
</dbReference>
<evidence type="ECO:0000256" key="2">
    <source>
        <dbReference type="ARBA" id="ARBA00010617"/>
    </source>
</evidence>
<dbReference type="Pfam" id="PF00067">
    <property type="entry name" value="p450"/>
    <property type="match status" value="1"/>
</dbReference>
<sequence>MLAVLNEALREYPPVTIGLPRTAPRGGGVVDGNPVPEGWAINHNKSYWTDPFKFAPERFLGDERYKTDQLDAMQPFGIGPRNCIGQNLAYAEMRLVLAKLVYNFDMRLADEARGWLDGQKAYTSWVKRPLPIYMTPAVRE</sequence>
<keyword evidence="11" id="KW-1185">Reference proteome</keyword>
<dbReference type="EMBL" id="JANPWZ010000285">
    <property type="protein sequence ID" value="KAJ3577936.1"/>
    <property type="molecule type" value="Genomic_DNA"/>
</dbReference>
<dbReference type="GO" id="GO:0004497">
    <property type="term" value="F:monooxygenase activity"/>
    <property type="evidence" value="ECO:0007669"/>
    <property type="project" value="UniProtKB-KW"/>
</dbReference>
<dbReference type="PROSITE" id="PS00086">
    <property type="entry name" value="CYTOCHROME_P450"/>
    <property type="match status" value="1"/>
</dbReference>
<dbReference type="InterPro" id="IPR017972">
    <property type="entry name" value="Cyt_P450_CS"/>
</dbReference>
<dbReference type="PRINTS" id="PR00385">
    <property type="entry name" value="P450"/>
</dbReference>
<organism evidence="10 11">
    <name type="scientific">Xylaria arbuscula</name>
    <dbReference type="NCBI Taxonomy" id="114810"/>
    <lineage>
        <taxon>Eukaryota</taxon>
        <taxon>Fungi</taxon>
        <taxon>Dikarya</taxon>
        <taxon>Ascomycota</taxon>
        <taxon>Pezizomycotina</taxon>
        <taxon>Sordariomycetes</taxon>
        <taxon>Xylariomycetidae</taxon>
        <taxon>Xylariales</taxon>
        <taxon>Xylariaceae</taxon>
        <taxon>Xylaria</taxon>
    </lineage>
</organism>
<dbReference type="PRINTS" id="PR00463">
    <property type="entry name" value="EP450I"/>
</dbReference>
<dbReference type="InterPro" id="IPR002401">
    <property type="entry name" value="Cyt_P450_E_grp-I"/>
</dbReference>
<name>A0A9W8NIU5_9PEZI</name>
<dbReference type="SUPFAM" id="SSF48264">
    <property type="entry name" value="Cytochrome P450"/>
    <property type="match status" value="1"/>
</dbReference>
<evidence type="ECO:0000256" key="3">
    <source>
        <dbReference type="ARBA" id="ARBA00022617"/>
    </source>
</evidence>
<dbReference type="PANTHER" id="PTHR24305:SF230">
    <property type="entry name" value="P450, PUTATIVE (EUROFUNG)-RELATED"/>
    <property type="match status" value="1"/>
</dbReference>
<proteinExistence type="inferred from homology"/>
<dbReference type="PANTHER" id="PTHR24305">
    <property type="entry name" value="CYTOCHROME P450"/>
    <property type="match status" value="1"/>
</dbReference>
<feature type="binding site" description="axial binding residue" evidence="8">
    <location>
        <position position="83"/>
    </location>
    <ligand>
        <name>heme</name>
        <dbReference type="ChEBI" id="CHEBI:30413"/>
    </ligand>
    <ligandPart>
        <name>Fe</name>
        <dbReference type="ChEBI" id="CHEBI:18248"/>
    </ligandPart>
</feature>
<evidence type="ECO:0000313" key="10">
    <source>
        <dbReference type="EMBL" id="KAJ3577936.1"/>
    </source>
</evidence>
<evidence type="ECO:0000256" key="1">
    <source>
        <dbReference type="ARBA" id="ARBA00001971"/>
    </source>
</evidence>
<comment type="caution">
    <text evidence="10">The sequence shown here is derived from an EMBL/GenBank/DDBJ whole genome shotgun (WGS) entry which is preliminary data.</text>
</comment>
<evidence type="ECO:0000256" key="9">
    <source>
        <dbReference type="RuleBase" id="RU000461"/>
    </source>
</evidence>
<dbReference type="InterPro" id="IPR036396">
    <property type="entry name" value="Cyt_P450_sf"/>
</dbReference>
<dbReference type="Proteomes" id="UP001148614">
    <property type="component" value="Unassembled WGS sequence"/>
</dbReference>
<dbReference type="Gene3D" id="1.10.630.10">
    <property type="entry name" value="Cytochrome P450"/>
    <property type="match status" value="1"/>
</dbReference>
<dbReference type="GO" id="GO:0016705">
    <property type="term" value="F:oxidoreductase activity, acting on paired donors, with incorporation or reduction of molecular oxygen"/>
    <property type="evidence" value="ECO:0007669"/>
    <property type="project" value="InterPro"/>
</dbReference>
<evidence type="ECO:0000313" key="11">
    <source>
        <dbReference type="Proteomes" id="UP001148614"/>
    </source>
</evidence>
<evidence type="ECO:0000256" key="8">
    <source>
        <dbReference type="PIRSR" id="PIRSR602401-1"/>
    </source>
</evidence>
<accession>A0A9W8NIU5</accession>